<proteinExistence type="predicted"/>
<dbReference type="GO" id="GO:0005549">
    <property type="term" value="F:odorant binding"/>
    <property type="evidence" value="ECO:0007669"/>
    <property type="project" value="InterPro"/>
</dbReference>
<evidence type="ECO:0000256" key="1">
    <source>
        <dbReference type="ARBA" id="ARBA00022729"/>
    </source>
</evidence>
<reference evidence="4" key="1">
    <citation type="submission" date="2023-01" db="EMBL/GenBank/DDBJ databases">
        <title>Key to firefly adult light organ development and bioluminescence: homeobox transcription factors regulate luciferase expression and transportation to peroxisome.</title>
        <authorList>
            <person name="Fu X."/>
        </authorList>
    </citation>
    <scope>NUCLEOTIDE SEQUENCE [LARGE SCALE GENOMIC DNA]</scope>
</reference>
<dbReference type="Proteomes" id="UP001353858">
    <property type="component" value="Unassembled WGS sequence"/>
</dbReference>
<feature type="chain" id="PRO_5043021847" evidence="2">
    <location>
        <begin position="16"/>
        <end position="134"/>
    </location>
</feature>
<dbReference type="SUPFAM" id="SSF47565">
    <property type="entry name" value="Insect pheromone/odorant-binding proteins"/>
    <property type="match status" value="1"/>
</dbReference>
<dbReference type="SMART" id="SM00708">
    <property type="entry name" value="PhBP"/>
    <property type="match status" value="1"/>
</dbReference>
<dbReference type="GO" id="GO:0005615">
    <property type="term" value="C:extracellular space"/>
    <property type="evidence" value="ECO:0007669"/>
    <property type="project" value="TreeGrafter"/>
</dbReference>
<accession>A0AAN7P2B2</accession>
<gene>
    <name evidence="3" type="ORF">RN001_011429</name>
</gene>
<dbReference type="PANTHER" id="PTHR11857">
    <property type="entry name" value="ODORANT BINDING PROTEIN-RELATED"/>
    <property type="match status" value="1"/>
</dbReference>
<sequence length="134" mass="15405">MKSFLVLLIISVSSAIEFNSETHKKWEKIVEPHVEECMKETNVDSDVVGVFHQQFYFSNNKNFQCYMKCIAEKLHFIDAHGKINVDALKDSDDKEATEVAEVCSKSTTKTDPCEIAFEFAMCFMGKLTELHRKQ</sequence>
<protein>
    <submittedName>
        <fullName evidence="3">Uncharacterized protein</fullName>
    </submittedName>
</protein>
<dbReference type="AlphaFoldDB" id="A0AAN7P2B2"/>
<dbReference type="CDD" id="cd23992">
    <property type="entry name" value="PBP_GOBP"/>
    <property type="match status" value="1"/>
</dbReference>
<organism evidence="3 4">
    <name type="scientific">Aquatica leii</name>
    <dbReference type="NCBI Taxonomy" id="1421715"/>
    <lineage>
        <taxon>Eukaryota</taxon>
        <taxon>Metazoa</taxon>
        <taxon>Ecdysozoa</taxon>
        <taxon>Arthropoda</taxon>
        <taxon>Hexapoda</taxon>
        <taxon>Insecta</taxon>
        <taxon>Pterygota</taxon>
        <taxon>Neoptera</taxon>
        <taxon>Endopterygota</taxon>
        <taxon>Coleoptera</taxon>
        <taxon>Polyphaga</taxon>
        <taxon>Elateriformia</taxon>
        <taxon>Elateroidea</taxon>
        <taxon>Lampyridae</taxon>
        <taxon>Luciolinae</taxon>
        <taxon>Aquatica</taxon>
    </lineage>
</organism>
<comment type="caution">
    <text evidence="3">The sequence shown here is derived from an EMBL/GenBank/DDBJ whole genome shotgun (WGS) entry which is preliminary data.</text>
</comment>
<dbReference type="EMBL" id="JARPUR010000005">
    <property type="protein sequence ID" value="KAK4875007.1"/>
    <property type="molecule type" value="Genomic_DNA"/>
</dbReference>
<evidence type="ECO:0000313" key="3">
    <source>
        <dbReference type="EMBL" id="KAK4875007.1"/>
    </source>
</evidence>
<dbReference type="GO" id="GO:0007608">
    <property type="term" value="P:sensory perception of smell"/>
    <property type="evidence" value="ECO:0007669"/>
    <property type="project" value="TreeGrafter"/>
</dbReference>
<keyword evidence="4" id="KW-1185">Reference proteome</keyword>
<keyword evidence="1 2" id="KW-0732">Signal</keyword>
<dbReference type="InterPro" id="IPR006170">
    <property type="entry name" value="PBP/GOBP"/>
</dbReference>
<dbReference type="Pfam" id="PF01395">
    <property type="entry name" value="PBP_GOBP"/>
    <property type="match status" value="1"/>
</dbReference>
<name>A0AAN7P2B2_9COLE</name>
<dbReference type="Gene3D" id="1.10.238.20">
    <property type="entry name" value="Pheromone/general odorant binding protein domain"/>
    <property type="match status" value="1"/>
</dbReference>
<evidence type="ECO:0000313" key="4">
    <source>
        <dbReference type="Proteomes" id="UP001353858"/>
    </source>
</evidence>
<evidence type="ECO:0000256" key="2">
    <source>
        <dbReference type="SAM" id="SignalP"/>
    </source>
</evidence>
<dbReference type="InterPro" id="IPR036728">
    <property type="entry name" value="PBP_GOBP_sf"/>
</dbReference>
<feature type="signal peptide" evidence="2">
    <location>
        <begin position="1"/>
        <end position="15"/>
    </location>
</feature>